<evidence type="ECO:0000256" key="1">
    <source>
        <dbReference type="ARBA" id="ARBA00006738"/>
    </source>
</evidence>
<organism evidence="4 5">
    <name type="scientific">Limnobacter litoralis</name>
    <dbReference type="NCBI Taxonomy" id="481366"/>
    <lineage>
        <taxon>Bacteria</taxon>
        <taxon>Pseudomonadati</taxon>
        <taxon>Pseudomonadota</taxon>
        <taxon>Betaproteobacteria</taxon>
        <taxon>Burkholderiales</taxon>
        <taxon>Burkholderiaceae</taxon>
        <taxon>Limnobacter</taxon>
    </lineage>
</organism>
<dbReference type="InterPro" id="IPR011335">
    <property type="entry name" value="Restrct_endonuc-II-like"/>
</dbReference>
<dbReference type="PANTHER" id="PTHR34039:SF1">
    <property type="entry name" value="UPF0102 PROTEIN YRAN"/>
    <property type="match status" value="1"/>
</dbReference>
<comment type="similarity">
    <text evidence="1 2">Belongs to the UPF0102 family.</text>
</comment>
<protein>
    <recommendedName>
        <fullName evidence="2">UPF0102 protein GCM10007875_03810</fullName>
    </recommendedName>
</protein>
<gene>
    <name evidence="4" type="ORF">GCM10007875_03810</name>
</gene>
<dbReference type="InterPro" id="IPR003509">
    <property type="entry name" value="UPF0102_YraN-like"/>
</dbReference>
<dbReference type="Proteomes" id="UP001156664">
    <property type="component" value="Unassembled WGS sequence"/>
</dbReference>
<evidence type="ECO:0000256" key="3">
    <source>
        <dbReference type="SAM" id="MobiDB-lite"/>
    </source>
</evidence>
<dbReference type="Gene3D" id="3.40.1350.10">
    <property type="match status" value="1"/>
</dbReference>
<dbReference type="PANTHER" id="PTHR34039">
    <property type="entry name" value="UPF0102 PROTEIN YRAN"/>
    <property type="match status" value="1"/>
</dbReference>
<dbReference type="EMBL" id="BSOJ01000006">
    <property type="protein sequence ID" value="GLR25293.1"/>
    <property type="molecule type" value="Genomic_DNA"/>
</dbReference>
<dbReference type="SUPFAM" id="SSF52980">
    <property type="entry name" value="Restriction endonuclease-like"/>
    <property type="match status" value="1"/>
</dbReference>
<feature type="compositionally biased region" description="Basic and acidic residues" evidence="3">
    <location>
        <begin position="56"/>
        <end position="68"/>
    </location>
</feature>
<feature type="region of interest" description="Disordered" evidence="3">
    <location>
        <begin position="29"/>
        <end position="82"/>
    </location>
</feature>
<dbReference type="CDD" id="cd20736">
    <property type="entry name" value="PoNe_Nuclease"/>
    <property type="match status" value="1"/>
</dbReference>
<evidence type="ECO:0000256" key="2">
    <source>
        <dbReference type="HAMAP-Rule" id="MF_00048"/>
    </source>
</evidence>
<evidence type="ECO:0000313" key="4">
    <source>
        <dbReference type="EMBL" id="GLR25293.1"/>
    </source>
</evidence>
<accession>A0ABQ5YL76</accession>
<keyword evidence="5" id="KW-1185">Reference proteome</keyword>
<dbReference type="NCBIfam" id="NF009150">
    <property type="entry name" value="PRK12497.1-3"/>
    <property type="match status" value="1"/>
</dbReference>
<dbReference type="Pfam" id="PF02021">
    <property type="entry name" value="UPF0102"/>
    <property type="match status" value="1"/>
</dbReference>
<evidence type="ECO:0000313" key="5">
    <source>
        <dbReference type="Proteomes" id="UP001156664"/>
    </source>
</evidence>
<name>A0ABQ5YL76_9BURK</name>
<sequence>MGASGNAKCITESAFNSSVSDMSIQSKSKASALSTIPWGQRKQRSKKPVIPWKAKALKDGAKDPETAQHRLNQATVRHQRGQRGEERALEYLLASGLTLIEQNYRCRCGELDLVMQDGQTAVVVEVRVRNGNSHGNAASSVTHSKQNRISQCAKLWWVRRGQQNWKSMRFDVVAVSENTDLQWIQNAWLLSE</sequence>
<comment type="caution">
    <text evidence="4">The sequence shown here is derived from an EMBL/GenBank/DDBJ whole genome shotgun (WGS) entry which is preliminary data.</text>
</comment>
<proteinExistence type="inferred from homology"/>
<dbReference type="HAMAP" id="MF_00048">
    <property type="entry name" value="UPF0102"/>
    <property type="match status" value="1"/>
</dbReference>
<dbReference type="NCBIfam" id="TIGR00252">
    <property type="entry name" value="YraN family protein"/>
    <property type="match status" value="1"/>
</dbReference>
<dbReference type="InterPro" id="IPR011856">
    <property type="entry name" value="tRNA_endonuc-like_dom_sf"/>
</dbReference>
<reference evidence="5" key="1">
    <citation type="journal article" date="2019" name="Int. J. Syst. Evol. Microbiol.">
        <title>The Global Catalogue of Microorganisms (GCM) 10K type strain sequencing project: providing services to taxonomists for standard genome sequencing and annotation.</title>
        <authorList>
            <consortium name="The Broad Institute Genomics Platform"/>
            <consortium name="The Broad Institute Genome Sequencing Center for Infectious Disease"/>
            <person name="Wu L."/>
            <person name="Ma J."/>
        </authorList>
    </citation>
    <scope>NUCLEOTIDE SEQUENCE [LARGE SCALE GENOMIC DNA]</scope>
    <source>
        <strain evidence="5">NBRC 105857</strain>
    </source>
</reference>